<keyword evidence="1" id="KW-0472">Membrane</keyword>
<reference evidence="3" key="1">
    <citation type="journal article" date="2019" name="Int. J. Syst. Evol. Microbiol.">
        <title>The Global Catalogue of Microorganisms (GCM) 10K type strain sequencing project: providing services to taxonomists for standard genome sequencing and annotation.</title>
        <authorList>
            <consortium name="The Broad Institute Genomics Platform"/>
            <consortium name="The Broad Institute Genome Sequencing Center for Infectious Disease"/>
            <person name="Wu L."/>
            <person name="Ma J."/>
        </authorList>
    </citation>
    <scope>NUCLEOTIDE SEQUENCE [LARGE SCALE GENOMIC DNA]</scope>
    <source>
        <strain evidence="3">KCTC 42224</strain>
    </source>
</reference>
<evidence type="ECO:0000313" key="2">
    <source>
        <dbReference type="EMBL" id="MFC3671344.1"/>
    </source>
</evidence>
<feature type="transmembrane region" description="Helical" evidence="1">
    <location>
        <begin position="120"/>
        <end position="144"/>
    </location>
</feature>
<feature type="transmembrane region" description="Helical" evidence="1">
    <location>
        <begin position="90"/>
        <end position="108"/>
    </location>
</feature>
<sequence>MTGRLSRVVLALAMHSLGAQNRPWAQAMQGEFAVAEADGRALRFACGCLLGAWRMLPRHGEGRFTLTSYALSLGVLLPIGVLLAKAAMSGFPFVMASAGTAGFLWGQGTFRSLLDPGTQCLAPALIAPMLALAACHGLLAWWVLDRDWPRVVMASRLGAAAITALVIVMACAGLSLATLAPACLILAAECAAVTALAAWQAKGLGEELI</sequence>
<accession>A0ABV7V2H4</accession>
<proteinExistence type="predicted"/>
<feature type="transmembrane region" description="Helical" evidence="1">
    <location>
        <begin position="156"/>
        <end position="176"/>
    </location>
</feature>
<protein>
    <submittedName>
        <fullName evidence="2">Uncharacterized protein</fullName>
    </submittedName>
</protein>
<keyword evidence="1" id="KW-1133">Transmembrane helix</keyword>
<name>A0ABV7V2H4_9SPHN</name>
<feature type="transmembrane region" description="Helical" evidence="1">
    <location>
        <begin position="64"/>
        <end position="84"/>
    </location>
</feature>
<keyword evidence="1" id="KW-0812">Transmembrane</keyword>
<dbReference type="Proteomes" id="UP001595683">
    <property type="component" value="Unassembled WGS sequence"/>
</dbReference>
<dbReference type="RefSeq" id="WP_191322600.1">
    <property type="nucleotide sequence ID" value="NZ_BMZP01000001.1"/>
</dbReference>
<organism evidence="2 3">
    <name type="scientific">Novosphingobium pokkalii</name>
    <dbReference type="NCBI Taxonomy" id="1770194"/>
    <lineage>
        <taxon>Bacteria</taxon>
        <taxon>Pseudomonadati</taxon>
        <taxon>Pseudomonadota</taxon>
        <taxon>Alphaproteobacteria</taxon>
        <taxon>Sphingomonadales</taxon>
        <taxon>Sphingomonadaceae</taxon>
        <taxon>Novosphingobium</taxon>
    </lineage>
</organism>
<comment type="caution">
    <text evidence="2">The sequence shown here is derived from an EMBL/GenBank/DDBJ whole genome shotgun (WGS) entry which is preliminary data.</text>
</comment>
<gene>
    <name evidence="2" type="ORF">ACFOOT_07900</name>
</gene>
<dbReference type="EMBL" id="JBHRYE010000011">
    <property type="protein sequence ID" value="MFC3671344.1"/>
    <property type="molecule type" value="Genomic_DNA"/>
</dbReference>
<evidence type="ECO:0000313" key="3">
    <source>
        <dbReference type="Proteomes" id="UP001595683"/>
    </source>
</evidence>
<evidence type="ECO:0000256" key="1">
    <source>
        <dbReference type="SAM" id="Phobius"/>
    </source>
</evidence>
<keyword evidence="3" id="KW-1185">Reference proteome</keyword>